<dbReference type="OrthoDB" id="5778218at2759"/>
<dbReference type="Proteomes" id="UP000887568">
    <property type="component" value="Unplaced"/>
</dbReference>
<dbReference type="InterPro" id="IPR034750">
    <property type="entry name" value="CULT"/>
</dbReference>
<accession>A0A913ZLZ6</accession>
<keyword evidence="3" id="KW-1185">Reference proteome</keyword>
<dbReference type="EnsemblMetazoa" id="XM_038196158.1">
    <property type="protein sequence ID" value="XP_038052086.1"/>
    <property type="gene ID" value="LOC119724871"/>
</dbReference>
<organism evidence="2 3">
    <name type="scientific">Patiria miniata</name>
    <name type="common">Bat star</name>
    <name type="synonym">Asterina miniata</name>
    <dbReference type="NCBI Taxonomy" id="46514"/>
    <lineage>
        <taxon>Eukaryota</taxon>
        <taxon>Metazoa</taxon>
        <taxon>Echinodermata</taxon>
        <taxon>Eleutherozoa</taxon>
        <taxon>Asterozoa</taxon>
        <taxon>Asteroidea</taxon>
        <taxon>Valvatacea</taxon>
        <taxon>Valvatida</taxon>
        <taxon>Asterinidae</taxon>
        <taxon>Patiria</taxon>
    </lineage>
</organism>
<evidence type="ECO:0000313" key="3">
    <source>
        <dbReference type="Proteomes" id="UP000887568"/>
    </source>
</evidence>
<protein>
    <recommendedName>
        <fullName evidence="1">CULT domain-containing protein</fullName>
    </recommendedName>
</protein>
<proteinExistence type="predicted"/>
<feature type="domain" description="CULT" evidence="1">
    <location>
        <begin position="49"/>
        <end position="174"/>
    </location>
</feature>
<dbReference type="RefSeq" id="XP_038052086.1">
    <property type="nucleotide sequence ID" value="XM_038196158.1"/>
</dbReference>
<dbReference type="PROSITE" id="PS51788">
    <property type="entry name" value="CULT"/>
    <property type="match status" value="1"/>
</dbReference>
<sequence>MAAPMRVCDAVSHRNLGCISAVVRYLFLLIATLQVGRISGSGSDSDEWEAFLLCRQCGHEVTQATDLIRRTSDLSLHQRNDTILGVDNVLIQLFKNPQGRVFELITAKQAEVIKAEQAFAEHSWFPTYSWRIVSCPHCRAHLGWSFEPHGHKDGTQDTEETFYGLILNHLIHQEYADSLLMMPKMYGR</sequence>
<name>A0A913ZLZ6_PATMI</name>
<evidence type="ECO:0000313" key="2">
    <source>
        <dbReference type="EnsemblMetazoa" id="XP_038052086.1"/>
    </source>
</evidence>
<dbReference type="Gene3D" id="2.170.150.20">
    <property type="entry name" value="Peptide methionine sulfoxide reductase"/>
    <property type="match status" value="1"/>
</dbReference>
<dbReference type="GeneID" id="119724871"/>
<dbReference type="OMA" id="HWPADKH"/>
<dbReference type="FunFam" id="2.170.150.20:FF:000013">
    <property type="entry name" value="protein cereblon homolog"/>
    <property type="match status" value="1"/>
</dbReference>
<reference evidence="2" key="1">
    <citation type="submission" date="2022-11" db="UniProtKB">
        <authorList>
            <consortium name="EnsemblMetazoa"/>
        </authorList>
    </citation>
    <scope>IDENTIFICATION</scope>
</reference>
<dbReference type="CDD" id="cd15777">
    <property type="entry name" value="CRBN_C_like"/>
    <property type="match status" value="1"/>
</dbReference>
<dbReference type="AlphaFoldDB" id="A0A913ZLZ6"/>
<evidence type="ECO:0000259" key="1">
    <source>
        <dbReference type="PROSITE" id="PS51788"/>
    </source>
</evidence>